<feature type="signal peptide" evidence="2">
    <location>
        <begin position="1"/>
        <end position="24"/>
    </location>
</feature>
<evidence type="ECO:0000256" key="1">
    <source>
        <dbReference type="SAM" id="MobiDB-lite"/>
    </source>
</evidence>
<evidence type="ECO:0000259" key="3">
    <source>
        <dbReference type="Pfam" id="PF13511"/>
    </source>
</evidence>
<dbReference type="InterPro" id="IPR025392">
    <property type="entry name" value="DUF4124"/>
</dbReference>
<gene>
    <name evidence="4" type="ORF">GM160_11450</name>
</gene>
<dbReference type="Proteomes" id="UP000427716">
    <property type="component" value="Chromosome"/>
</dbReference>
<proteinExistence type="predicted"/>
<evidence type="ECO:0000256" key="2">
    <source>
        <dbReference type="SAM" id="SignalP"/>
    </source>
</evidence>
<accession>A0A6I6D3M7</accession>
<dbReference type="Pfam" id="PF13511">
    <property type="entry name" value="DUF4124"/>
    <property type="match status" value="1"/>
</dbReference>
<dbReference type="KEGG" id="ghl:GM160_11450"/>
<protein>
    <submittedName>
        <fullName evidence="4">DUF4124 domain-containing protein</fullName>
    </submittedName>
</protein>
<dbReference type="RefSeq" id="WP_156575217.1">
    <property type="nucleotide sequence ID" value="NZ_CP046415.1"/>
</dbReference>
<reference evidence="4 5" key="1">
    <citation type="submission" date="2019-11" db="EMBL/GenBank/DDBJ databases">
        <authorList>
            <person name="Zhang J."/>
            <person name="Sun C."/>
        </authorList>
    </citation>
    <scope>NUCLEOTIDE SEQUENCE [LARGE SCALE GENOMIC DNA]</scope>
    <source>
        <strain evidence="5">sp2</strain>
    </source>
</reference>
<name>A0A6I6D3M7_9GAMM</name>
<keyword evidence="2" id="KW-0732">Signal</keyword>
<feature type="domain" description="DUF4124" evidence="3">
    <location>
        <begin position="29"/>
        <end position="89"/>
    </location>
</feature>
<evidence type="ECO:0000313" key="5">
    <source>
        <dbReference type="Proteomes" id="UP000427716"/>
    </source>
</evidence>
<organism evidence="4 5">
    <name type="scientific">Guyparkeria halophila</name>
    <dbReference type="NCBI Taxonomy" id="47960"/>
    <lineage>
        <taxon>Bacteria</taxon>
        <taxon>Pseudomonadati</taxon>
        <taxon>Pseudomonadota</taxon>
        <taxon>Gammaproteobacteria</taxon>
        <taxon>Chromatiales</taxon>
        <taxon>Thioalkalibacteraceae</taxon>
        <taxon>Guyparkeria</taxon>
    </lineage>
</organism>
<feature type="region of interest" description="Disordered" evidence="1">
    <location>
        <begin position="77"/>
        <end position="100"/>
    </location>
</feature>
<evidence type="ECO:0000313" key="4">
    <source>
        <dbReference type="EMBL" id="QGT79438.1"/>
    </source>
</evidence>
<dbReference type="AlphaFoldDB" id="A0A6I6D3M7"/>
<feature type="chain" id="PRO_5026221474" evidence="2">
    <location>
        <begin position="25"/>
        <end position="197"/>
    </location>
</feature>
<dbReference type="EMBL" id="CP046415">
    <property type="protein sequence ID" value="QGT79438.1"/>
    <property type="molecule type" value="Genomic_DNA"/>
</dbReference>
<sequence>MQVRHRAILAGLALTLLSGLALQAAQQVAGAADVTYRWVNGDGNLQFSDTLPSGAAANGYQVIDPHTGAVVREVAPRKTAEEKAREAAAREAAERAEREARAQAERDRILLSLYSSEADLKQARDQRLERMDARIAQMEGSIQRMQANIDAGHDDPGYARDLERMKQAVIEVRAEREALAEEFEADLKRLRELRSNG</sequence>
<keyword evidence="5" id="KW-1185">Reference proteome</keyword>